<accession>A0A4R6Z544</accession>
<gene>
    <name evidence="2" type="ORF">DFR29_103300</name>
</gene>
<proteinExistence type="predicted"/>
<feature type="region of interest" description="Disordered" evidence="1">
    <location>
        <begin position="70"/>
        <end position="106"/>
    </location>
</feature>
<dbReference type="RefSeq" id="WP_133817892.1">
    <property type="nucleotide sequence ID" value="NZ_SNZH01000003.1"/>
</dbReference>
<evidence type="ECO:0000313" key="2">
    <source>
        <dbReference type="EMBL" id="TDR46764.1"/>
    </source>
</evidence>
<dbReference type="Proteomes" id="UP000295293">
    <property type="component" value="Unassembled WGS sequence"/>
</dbReference>
<evidence type="ECO:0000256" key="1">
    <source>
        <dbReference type="SAM" id="MobiDB-lite"/>
    </source>
</evidence>
<keyword evidence="3" id="KW-1185">Reference proteome</keyword>
<dbReference type="EMBL" id="SNZH01000003">
    <property type="protein sequence ID" value="TDR46764.1"/>
    <property type="molecule type" value="Genomic_DNA"/>
</dbReference>
<protein>
    <submittedName>
        <fullName evidence="2">Uncharacterized protein</fullName>
    </submittedName>
</protein>
<reference evidence="2 3" key="1">
    <citation type="submission" date="2019-03" db="EMBL/GenBank/DDBJ databases">
        <title>Genomic Encyclopedia of Type Strains, Phase IV (KMG-IV): sequencing the most valuable type-strain genomes for metagenomic binning, comparative biology and taxonomic classification.</title>
        <authorList>
            <person name="Goeker M."/>
        </authorList>
    </citation>
    <scope>NUCLEOTIDE SEQUENCE [LARGE SCALE GENOMIC DNA]</scope>
    <source>
        <strain evidence="2 3">DSM 21667</strain>
    </source>
</reference>
<organism evidence="2 3">
    <name type="scientific">Tahibacter aquaticus</name>
    <dbReference type="NCBI Taxonomy" id="520092"/>
    <lineage>
        <taxon>Bacteria</taxon>
        <taxon>Pseudomonadati</taxon>
        <taxon>Pseudomonadota</taxon>
        <taxon>Gammaproteobacteria</taxon>
        <taxon>Lysobacterales</taxon>
        <taxon>Rhodanobacteraceae</taxon>
        <taxon>Tahibacter</taxon>
    </lineage>
</organism>
<comment type="caution">
    <text evidence="2">The sequence shown here is derived from an EMBL/GenBank/DDBJ whole genome shotgun (WGS) entry which is preliminary data.</text>
</comment>
<sequence>MHLTFELQTAITYFHQVALNLLEIAGNDEVYPQRRLQQADLWELMQCSASVYHLAQNQLDAWPPAPKLRLVPKLAPETDDRNAESNLDEATKQPTTNAPRPPRPRP</sequence>
<evidence type="ECO:0000313" key="3">
    <source>
        <dbReference type="Proteomes" id="UP000295293"/>
    </source>
</evidence>
<dbReference type="AlphaFoldDB" id="A0A4R6Z544"/>
<name>A0A4R6Z544_9GAMM</name>